<dbReference type="PANTHER" id="PTHR23026">
    <property type="entry name" value="NADPH NITROREDUCTASE"/>
    <property type="match status" value="1"/>
</dbReference>
<gene>
    <name evidence="2" type="ORF">SAMN05444169_7864</name>
</gene>
<dbReference type="GO" id="GO:0016491">
    <property type="term" value="F:oxidoreductase activity"/>
    <property type="evidence" value="ECO:0007669"/>
    <property type="project" value="InterPro"/>
</dbReference>
<evidence type="ECO:0000313" key="2">
    <source>
        <dbReference type="EMBL" id="SHH51816.1"/>
    </source>
</evidence>
<name>A0A1M5TMC2_9BRAD</name>
<dbReference type="SUPFAM" id="SSF55469">
    <property type="entry name" value="FMN-dependent nitroreductase-like"/>
    <property type="match status" value="1"/>
</dbReference>
<dbReference type="OrthoDB" id="9773807at2"/>
<protein>
    <submittedName>
        <fullName evidence="2">Cob(II)yrinic acid a,c-diamide reductase</fullName>
    </submittedName>
</protein>
<dbReference type="Proteomes" id="UP000190675">
    <property type="component" value="Chromosome I"/>
</dbReference>
<accession>A0A1M5TMC2</accession>
<dbReference type="RefSeq" id="WP_079571083.1">
    <property type="nucleotide sequence ID" value="NZ_LT670818.1"/>
</dbReference>
<evidence type="ECO:0000313" key="3">
    <source>
        <dbReference type="Proteomes" id="UP000190675"/>
    </source>
</evidence>
<sequence length="218" mass="25228">MTQTPDPSPRKFNEEFRQSFRDLILWRRDVRRFRRDPIDPLLMDSLLELASHAPSVGHCQPWRFVLVESTDRREEVKSSFARANARALENYCGEPRAHYARLKLEGLDNAPVHVAVFADEAAEEGSGLGRHTMPETLRYSVVAAIQTLWLAARAEGLGLGWVSILEPDIIHRVLEVPQTWSLVAYLCIGWPVEEHLDPELDRHRWQQRLDVARMIFKR</sequence>
<dbReference type="InterPro" id="IPR050627">
    <property type="entry name" value="Nitroreductase/BluB"/>
</dbReference>
<reference evidence="2 3" key="1">
    <citation type="submission" date="2016-11" db="EMBL/GenBank/DDBJ databases">
        <authorList>
            <person name="Jaros S."/>
            <person name="Januszkiewicz K."/>
            <person name="Wedrychowicz H."/>
        </authorList>
    </citation>
    <scope>NUCLEOTIDE SEQUENCE [LARGE SCALE GENOMIC DNA]</scope>
    <source>
        <strain evidence="2 3">GAS242</strain>
    </source>
</reference>
<proteinExistence type="predicted"/>
<dbReference type="AlphaFoldDB" id="A0A1M5TMC2"/>
<dbReference type="Pfam" id="PF00881">
    <property type="entry name" value="Nitroreductase"/>
    <property type="match status" value="1"/>
</dbReference>
<dbReference type="NCBIfam" id="TIGR02476">
    <property type="entry name" value="BluB"/>
    <property type="match status" value="1"/>
</dbReference>
<dbReference type="EMBL" id="LT670818">
    <property type="protein sequence ID" value="SHH51816.1"/>
    <property type="molecule type" value="Genomic_DNA"/>
</dbReference>
<dbReference type="Gene3D" id="3.40.109.10">
    <property type="entry name" value="NADH Oxidase"/>
    <property type="match status" value="1"/>
</dbReference>
<organism evidence="2 3">
    <name type="scientific">Bradyrhizobium erythrophlei</name>
    <dbReference type="NCBI Taxonomy" id="1437360"/>
    <lineage>
        <taxon>Bacteria</taxon>
        <taxon>Pseudomonadati</taxon>
        <taxon>Pseudomonadota</taxon>
        <taxon>Alphaproteobacteria</taxon>
        <taxon>Hyphomicrobiales</taxon>
        <taxon>Nitrobacteraceae</taxon>
        <taxon>Bradyrhizobium</taxon>
    </lineage>
</organism>
<feature type="domain" description="Nitroreductase" evidence="1">
    <location>
        <begin position="24"/>
        <end position="190"/>
    </location>
</feature>
<dbReference type="InterPro" id="IPR000415">
    <property type="entry name" value="Nitroreductase-like"/>
</dbReference>
<dbReference type="PANTHER" id="PTHR23026:SF123">
    <property type="entry name" value="NAD(P)H NITROREDUCTASE RV3131-RELATED"/>
    <property type="match status" value="1"/>
</dbReference>
<dbReference type="InterPro" id="IPR012825">
    <property type="entry name" value="BluB"/>
</dbReference>
<evidence type="ECO:0000259" key="1">
    <source>
        <dbReference type="Pfam" id="PF00881"/>
    </source>
</evidence>
<dbReference type="InterPro" id="IPR029479">
    <property type="entry name" value="Nitroreductase"/>
</dbReference>